<keyword evidence="1" id="KW-1133">Transmembrane helix</keyword>
<dbReference type="PANTHER" id="PTHR32063">
    <property type="match status" value="1"/>
</dbReference>
<dbReference type="Gene3D" id="1.20.1640.10">
    <property type="entry name" value="Multidrug efflux transporter AcrB transmembrane domain"/>
    <property type="match status" value="2"/>
</dbReference>
<protein>
    <submittedName>
        <fullName evidence="2">Efflux RND transporter permease subunit</fullName>
    </submittedName>
</protein>
<dbReference type="SUPFAM" id="SSF82693">
    <property type="entry name" value="Multidrug efflux transporter AcrB pore domain, PN1, PN2, PC1 and PC2 subdomains"/>
    <property type="match status" value="3"/>
</dbReference>
<feature type="transmembrane region" description="Helical" evidence="1">
    <location>
        <begin position="332"/>
        <end position="351"/>
    </location>
</feature>
<dbReference type="GO" id="GO:0005886">
    <property type="term" value="C:plasma membrane"/>
    <property type="evidence" value="ECO:0007669"/>
    <property type="project" value="TreeGrafter"/>
</dbReference>
<dbReference type="InterPro" id="IPR027463">
    <property type="entry name" value="AcrB_DN_DC_subdom"/>
</dbReference>
<feature type="transmembrane region" description="Helical" evidence="1">
    <location>
        <begin position="383"/>
        <end position="407"/>
    </location>
</feature>
<gene>
    <name evidence="2" type="ORF">O0V09_01420</name>
</gene>
<feature type="transmembrane region" description="Helical" evidence="1">
    <location>
        <begin position="358"/>
        <end position="377"/>
    </location>
</feature>
<dbReference type="Gene3D" id="3.30.70.1430">
    <property type="entry name" value="Multidrug efflux transporter AcrB pore domain"/>
    <property type="match status" value="2"/>
</dbReference>
<dbReference type="SUPFAM" id="SSF82714">
    <property type="entry name" value="Multidrug efflux transporter AcrB TolC docking domain, DN and DC subdomains"/>
    <property type="match status" value="2"/>
</dbReference>
<organism evidence="2 3">
    <name type="scientific">Dasania phycosphaerae</name>
    <dbReference type="NCBI Taxonomy" id="2950436"/>
    <lineage>
        <taxon>Bacteria</taxon>
        <taxon>Pseudomonadati</taxon>
        <taxon>Pseudomonadota</taxon>
        <taxon>Gammaproteobacteria</taxon>
        <taxon>Cellvibrionales</taxon>
        <taxon>Spongiibacteraceae</taxon>
        <taxon>Dasania</taxon>
    </lineage>
</organism>
<feature type="transmembrane region" description="Helical" evidence="1">
    <location>
        <begin position="885"/>
        <end position="905"/>
    </location>
</feature>
<name>A0A9J6RHZ9_9GAMM</name>
<dbReference type="Proteomes" id="UP001069090">
    <property type="component" value="Unassembled WGS sequence"/>
</dbReference>
<dbReference type="Gene3D" id="3.30.70.1440">
    <property type="entry name" value="Multidrug efflux transporter AcrB pore domain"/>
    <property type="match status" value="1"/>
</dbReference>
<dbReference type="EMBL" id="JAPTGG010000001">
    <property type="protein sequence ID" value="MCZ0863839.1"/>
    <property type="molecule type" value="Genomic_DNA"/>
</dbReference>
<feature type="transmembrane region" description="Helical" evidence="1">
    <location>
        <begin position="962"/>
        <end position="982"/>
    </location>
</feature>
<feature type="transmembrane region" description="Helical" evidence="1">
    <location>
        <begin position="462"/>
        <end position="486"/>
    </location>
</feature>
<dbReference type="InterPro" id="IPR001036">
    <property type="entry name" value="Acrflvin-R"/>
</dbReference>
<evidence type="ECO:0000256" key="1">
    <source>
        <dbReference type="SAM" id="Phobius"/>
    </source>
</evidence>
<evidence type="ECO:0000313" key="3">
    <source>
        <dbReference type="Proteomes" id="UP001069090"/>
    </source>
</evidence>
<dbReference type="GO" id="GO:0042910">
    <property type="term" value="F:xenobiotic transmembrane transporter activity"/>
    <property type="evidence" value="ECO:0007669"/>
    <property type="project" value="TreeGrafter"/>
</dbReference>
<comment type="caution">
    <text evidence="2">The sequence shown here is derived from an EMBL/GenBank/DDBJ whole genome shotgun (WGS) entry which is preliminary data.</text>
</comment>
<proteinExistence type="predicted"/>
<dbReference type="Pfam" id="PF00873">
    <property type="entry name" value="ACR_tran"/>
    <property type="match status" value="1"/>
</dbReference>
<keyword evidence="3" id="KW-1185">Reference proteome</keyword>
<accession>A0A9J6RHZ9</accession>
<keyword evidence="1" id="KW-0812">Transmembrane</keyword>
<feature type="transmembrane region" description="Helical" evidence="1">
    <location>
        <begin position="857"/>
        <end position="878"/>
    </location>
</feature>
<dbReference type="RefSeq" id="WP_258329986.1">
    <property type="nucleotide sequence ID" value="NZ_JAPTGG010000001.1"/>
</dbReference>
<feature type="transmembrane region" description="Helical" evidence="1">
    <location>
        <begin position="529"/>
        <end position="547"/>
    </location>
</feature>
<reference evidence="2 3" key="1">
    <citation type="submission" date="2022-12" db="EMBL/GenBank/DDBJ databases">
        <title>Dasania phycosphaerae sp. nov., isolated from particulate material of the south coast of Korea.</title>
        <authorList>
            <person name="Jiang Y."/>
        </authorList>
    </citation>
    <scope>NUCLEOTIDE SEQUENCE [LARGE SCALE GENOMIC DNA]</scope>
    <source>
        <strain evidence="2 3">GY-19</strain>
    </source>
</reference>
<feature type="transmembrane region" description="Helical" evidence="1">
    <location>
        <begin position="1002"/>
        <end position="1027"/>
    </location>
</feature>
<feature type="transmembrane region" description="Helical" evidence="1">
    <location>
        <begin position="428"/>
        <end position="450"/>
    </location>
</feature>
<feature type="transmembrane region" description="Helical" evidence="1">
    <location>
        <begin position="911"/>
        <end position="933"/>
    </location>
</feature>
<dbReference type="PANTHER" id="PTHR32063:SF0">
    <property type="entry name" value="SWARMING MOTILITY PROTEIN SWRC"/>
    <property type="match status" value="1"/>
</dbReference>
<sequence>MKYLNTAISHHRSMFCMLLLILLAGLYARSSTTIESSPDVTIPIIWVQVYLDGVSPEDSARLLVRPMEKELRNLEGVDELIANAYESNAVMIIRFNAEEDIDQALVNVREAIDRAKAELPRDAEEPVINEMSADAFAAIVVTLTGDQVGERQLFQAAQKLKRQFENLPGVLNANMVGHREEVVEAIVDPALLEIYQITSADMTNAVLNNNLLVPAGEVDNGKGRFSIKVPGLIENYQDVYQLPLKSTSNGHVLLGDIADIRRTFKDPKRYTSVNGKPAITIEVQKRLGAGSIEISAAVREQVNANLKYLPQGIEVGYVLDQSDYTKKMVNEMQGNILTAMALVMIVVVAALGIRSGILVGLGIPFSLLFAIIITYSIGYTFNFMVMFGMLLALGMLIDGAIVITEFADRKMAEGLSSRDAYMESVKRMFWPVIASTATTLAAFLPVMFWPGVSGEFMRYLPVTVFAVLFGSLFYALLFAPVIGAHFGKNNMSPSVRNYLQHLESDPPTSLAGITGNYARILAWLVQRPLQVILATLAILIAIFLLYGKYNAGVEFFTESETKYGSATVRAQGNLSAQEIRDLVREVEQRILEVKGVNTLYTASGSDSSDSSKAKDQIGSIWIELNDPATLARSTHEVYAEIRQHTADMPGIIVNAKGFEDGPPVGKPIQIQLQGLNRDKLLSTAQFIRQHLSTVAGLRDITDTTPLPGIEWEMQVNRSLAAQLGVNVLEVGRAVQLVTNGVKVGEYRPDDADEEVDIRVRYPLSNRGINVLDQLRINTNDGVIPISDFVQRVAKPKVDTIKRINGIEVVTVKADVDLGVLADDKVKEIQQWLAQQTIDPEVSVVFRGANEEQDKSKAFLSVAFSLALFLMFILLVTQFNSFYQGLLILSAVVMSTAGVLLGLLVTQATFSVILTGIGIVALAGIVVNNNIILIDTYNHLRKAQALSPIDAVIAAGAQRLRPVFLTTATTIMGMLPIALNTSVDLISRTVITGGEISSTWIPLATAIVYGLLFSTLLTLIVTPVMLVLPSYLVKKYHKLKPAVLINT</sequence>
<dbReference type="PRINTS" id="PR00702">
    <property type="entry name" value="ACRIFLAVINRP"/>
</dbReference>
<keyword evidence="1" id="KW-0472">Membrane</keyword>
<dbReference type="SUPFAM" id="SSF82866">
    <property type="entry name" value="Multidrug efflux transporter AcrB transmembrane domain"/>
    <property type="match status" value="2"/>
</dbReference>
<dbReference type="AlphaFoldDB" id="A0A9J6RHZ9"/>
<dbReference type="Gene3D" id="3.30.70.1320">
    <property type="entry name" value="Multidrug efflux transporter AcrB pore domain like"/>
    <property type="match status" value="1"/>
</dbReference>
<dbReference type="Gene3D" id="3.30.2090.10">
    <property type="entry name" value="Multidrug efflux transporter AcrB TolC docking domain, DN and DC subdomains"/>
    <property type="match status" value="2"/>
</dbReference>
<evidence type="ECO:0000313" key="2">
    <source>
        <dbReference type="EMBL" id="MCZ0863839.1"/>
    </source>
</evidence>